<dbReference type="RefSeq" id="WP_154542795.1">
    <property type="nucleotide sequence ID" value="NZ_JAQYQY010000018.1"/>
</dbReference>
<name>A0A7K0K190_9ACTO</name>
<dbReference type="AlphaFoldDB" id="A0A7K0K190"/>
<evidence type="ECO:0000313" key="3">
    <source>
        <dbReference type="EMBL" id="MST48795.1"/>
    </source>
</evidence>
<reference evidence="3 4" key="1">
    <citation type="submission" date="2019-08" db="EMBL/GenBank/DDBJ databases">
        <title>In-depth cultivation of the pig gut microbiome towards novel bacterial diversity and tailored functional studies.</title>
        <authorList>
            <person name="Wylensek D."/>
            <person name="Hitch T.C.A."/>
            <person name="Clavel T."/>
        </authorList>
    </citation>
    <scope>NUCLEOTIDE SEQUENCE [LARGE SCALE GENOMIC DNA]</scope>
    <source>
        <strain evidence="3 4">RF-GAM-744-WT-7</strain>
    </source>
</reference>
<evidence type="ECO:0000259" key="2">
    <source>
        <dbReference type="Pfam" id="PF21531"/>
    </source>
</evidence>
<keyword evidence="4" id="KW-1185">Reference proteome</keyword>
<organism evidence="3 4">
    <name type="scientific">Mobiluncus porci</name>
    <dbReference type="NCBI Taxonomy" id="2652278"/>
    <lineage>
        <taxon>Bacteria</taxon>
        <taxon>Bacillati</taxon>
        <taxon>Actinomycetota</taxon>
        <taxon>Actinomycetes</taxon>
        <taxon>Actinomycetales</taxon>
        <taxon>Actinomycetaceae</taxon>
        <taxon>Mobiluncus</taxon>
    </lineage>
</organism>
<dbReference type="InterPro" id="IPR041098">
    <property type="entry name" value="Rv2175c_C"/>
</dbReference>
<feature type="domain" description="DNA-binding protein Rv2175c wHTH" evidence="2">
    <location>
        <begin position="7"/>
        <end position="54"/>
    </location>
</feature>
<proteinExistence type="predicted"/>
<gene>
    <name evidence="3" type="ORF">FYJ63_00715</name>
</gene>
<protein>
    <submittedName>
        <fullName evidence="3">Transcriptional regulator</fullName>
    </submittedName>
</protein>
<dbReference type="Proteomes" id="UP000442535">
    <property type="component" value="Unassembled WGS sequence"/>
</dbReference>
<sequence length="120" mass="13100">MSDIWKDLEWMSPKVAAEYLGVEPKVVRAWIKDGSLLAVPSPEDGKQAVPKDFLVKQEDYAGPLETLRGTVTLLRDCGFSDQEAVTWLFTVEDSLGQTPLAALLSGKKKAVRRVAGALAL</sequence>
<dbReference type="InterPro" id="IPR048576">
    <property type="entry name" value="Rv2175c_wHTH"/>
</dbReference>
<evidence type="ECO:0000259" key="1">
    <source>
        <dbReference type="Pfam" id="PF18367"/>
    </source>
</evidence>
<dbReference type="EMBL" id="VUMY01000001">
    <property type="protein sequence ID" value="MST48795.1"/>
    <property type="molecule type" value="Genomic_DNA"/>
</dbReference>
<evidence type="ECO:0000313" key="4">
    <source>
        <dbReference type="Proteomes" id="UP000442535"/>
    </source>
</evidence>
<comment type="caution">
    <text evidence="3">The sequence shown here is derived from an EMBL/GenBank/DDBJ whole genome shotgun (WGS) entry which is preliminary data.</text>
</comment>
<feature type="domain" description="Rv2175c C-terminal" evidence="1">
    <location>
        <begin position="65"/>
        <end position="119"/>
    </location>
</feature>
<dbReference type="Pfam" id="PF18367">
    <property type="entry name" value="Rv2175c_C"/>
    <property type="match status" value="1"/>
</dbReference>
<dbReference type="Pfam" id="PF21531">
    <property type="entry name" value="Rv2175c_wHTH"/>
    <property type="match status" value="1"/>
</dbReference>
<dbReference type="GO" id="GO:0003677">
    <property type="term" value="F:DNA binding"/>
    <property type="evidence" value="ECO:0007669"/>
    <property type="project" value="InterPro"/>
</dbReference>
<accession>A0A7K0K190</accession>